<gene>
    <name evidence="10" type="primary">Vigan.01G096800</name>
    <name evidence="10" type="ORF">VIGAN_01096800</name>
</gene>
<dbReference type="GO" id="GO:0016125">
    <property type="term" value="P:sterol metabolic process"/>
    <property type="evidence" value="ECO:0007669"/>
    <property type="project" value="TreeGrafter"/>
</dbReference>
<evidence type="ECO:0000256" key="1">
    <source>
        <dbReference type="ARBA" id="ARBA00004167"/>
    </source>
</evidence>
<name>A0A0S3QYQ3_PHAAN</name>
<keyword evidence="7 8" id="KW-0349">Heme</keyword>
<dbReference type="InterPro" id="IPR001128">
    <property type="entry name" value="Cyt_P450"/>
</dbReference>
<evidence type="ECO:0000313" key="11">
    <source>
        <dbReference type="Proteomes" id="UP000291084"/>
    </source>
</evidence>
<keyword evidence="4 7" id="KW-0479">Metal-binding</keyword>
<dbReference type="EMBL" id="AP015034">
    <property type="protein sequence ID" value="BAT73481.1"/>
    <property type="molecule type" value="Genomic_DNA"/>
</dbReference>
<comment type="cofactor">
    <cofactor evidence="7">
        <name>heme</name>
        <dbReference type="ChEBI" id="CHEBI:30413"/>
    </cofactor>
</comment>
<sequence length="508" mass="57952">MDFFMQSLLITVITMVASVYVLQKRRAGGTKTLPPGSFGWPLIGETYQFLFIKSEHFIRERVKKYSSQIFHTNILGEPTVVFSGPAANKFVSTNETKLLKVWYMKTQRRFFIIPDQIHAPNLKSKQEAASSAPVKILGILKPEGIARYMGNKVELTMHQHFMTHWEGKTEVKVYPLVKAFTLTLVCQFFLGIDEPKLGSEFEYLYFGIYSAPVNFPGSAYRRALKASAAIRKEIQFLIKEKIDALSKGKIVDDLLAHVVGAEQGRKYVPRIEISNIIMGMMNSSHMPIAITLAFMIKHIGQRPDIYQKIVSVAALRYCEISYWFKPGEYSLGSWIFFLDSECKILKQKHAGITKFKRSGAALDWDSLQKLKYTWAVAQETMRLYPTAPGVFREVITDITYEGFSIPKGWKIFWSLVGTNRDPNYFPEPESFDPSRFEGTILPAPYTWIPFGAGPRSCPGQDYTRFVVLNFIHILINKFKWEVTDPDEKVSGVLIPTLAEGVSIRLHHH</sequence>
<accession>A0A0S3QYQ3</accession>
<keyword evidence="8" id="KW-0503">Monooxygenase</keyword>
<feature type="signal peptide" evidence="9">
    <location>
        <begin position="1"/>
        <end position="18"/>
    </location>
</feature>
<evidence type="ECO:0000256" key="4">
    <source>
        <dbReference type="ARBA" id="ARBA00022723"/>
    </source>
</evidence>
<dbReference type="GO" id="GO:0005506">
    <property type="term" value="F:iron ion binding"/>
    <property type="evidence" value="ECO:0007669"/>
    <property type="project" value="InterPro"/>
</dbReference>
<feature type="binding site" description="axial binding residue" evidence="7">
    <location>
        <position position="457"/>
    </location>
    <ligand>
        <name>heme</name>
        <dbReference type="ChEBI" id="CHEBI:30413"/>
    </ligand>
    <ligandPart>
        <name>Fe</name>
        <dbReference type="ChEBI" id="CHEBI:18248"/>
    </ligandPart>
</feature>
<evidence type="ECO:0000256" key="6">
    <source>
        <dbReference type="ARBA" id="ARBA00023004"/>
    </source>
</evidence>
<dbReference type="Proteomes" id="UP000291084">
    <property type="component" value="Chromosome 1"/>
</dbReference>
<evidence type="ECO:0000256" key="5">
    <source>
        <dbReference type="ARBA" id="ARBA00022989"/>
    </source>
</evidence>
<protein>
    <recommendedName>
        <fullName evidence="12">Cytochrome P450</fullName>
    </recommendedName>
</protein>
<dbReference type="CDD" id="cd11043">
    <property type="entry name" value="CYP90-like"/>
    <property type="match status" value="1"/>
</dbReference>
<dbReference type="InterPro" id="IPR002401">
    <property type="entry name" value="Cyt_P450_E_grp-I"/>
</dbReference>
<dbReference type="OrthoDB" id="1372046at2759"/>
<proteinExistence type="inferred from homology"/>
<evidence type="ECO:0008006" key="12">
    <source>
        <dbReference type="Google" id="ProtNLM"/>
    </source>
</evidence>
<evidence type="ECO:0000256" key="9">
    <source>
        <dbReference type="SAM" id="SignalP"/>
    </source>
</evidence>
<keyword evidence="3" id="KW-0812">Transmembrane</keyword>
<dbReference type="GO" id="GO:0020037">
    <property type="term" value="F:heme binding"/>
    <property type="evidence" value="ECO:0007669"/>
    <property type="project" value="InterPro"/>
</dbReference>
<evidence type="ECO:0000256" key="3">
    <source>
        <dbReference type="ARBA" id="ARBA00022692"/>
    </source>
</evidence>
<dbReference type="PANTHER" id="PTHR24286">
    <property type="entry name" value="CYTOCHROME P450 26"/>
    <property type="match status" value="1"/>
</dbReference>
<dbReference type="Pfam" id="PF00067">
    <property type="entry name" value="p450"/>
    <property type="match status" value="1"/>
</dbReference>
<dbReference type="Gene3D" id="1.10.630.10">
    <property type="entry name" value="Cytochrome P450"/>
    <property type="match status" value="2"/>
</dbReference>
<dbReference type="AlphaFoldDB" id="A0A0S3QYQ3"/>
<evidence type="ECO:0000256" key="7">
    <source>
        <dbReference type="PIRSR" id="PIRSR602401-1"/>
    </source>
</evidence>
<keyword evidence="11" id="KW-1185">Reference proteome</keyword>
<keyword evidence="8" id="KW-0560">Oxidoreductase</keyword>
<comment type="subcellular location">
    <subcellularLocation>
        <location evidence="1">Membrane</location>
        <topology evidence="1">Single-pass membrane protein</topology>
    </subcellularLocation>
</comment>
<dbReference type="GO" id="GO:0016705">
    <property type="term" value="F:oxidoreductase activity, acting on paired donors, with incorporation or reduction of molecular oxygen"/>
    <property type="evidence" value="ECO:0007669"/>
    <property type="project" value="InterPro"/>
</dbReference>
<dbReference type="PRINTS" id="PR00463">
    <property type="entry name" value="EP450I"/>
</dbReference>
<dbReference type="GO" id="GO:0004497">
    <property type="term" value="F:monooxygenase activity"/>
    <property type="evidence" value="ECO:0007669"/>
    <property type="project" value="UniProtKB-KW"/>
</dbReference>
<evidence type="ECO:0000256" key="8">
    <source>
        <dbReference type="RuleBase" id="RU000461"/>
    </source>
</evidence>
<keyword evidence="9" id="KW-0732">Signal</keyword>
<organism evidence="10 11">
    <name type="scientific">Vigna angularis var. angularis</name>
    <dbReference type="NCBI Taxonomy" id="157739"/>
    <lineage>
        <taxon>Eukaryota</taxon>
        <taxon>Viridiplantae</taxon>
        <taxon>Streptophyta</taxon>
        <taxon>Embryophyta</taxon>
        <taxon>Tracheophyta</taxon>
        <taxon>Spermatophyta</taxon>
        <taxon>Magnoliopsida</taxon>
        <taxon>eudicotyledons</taxon>
        <taxon>Gunneridae</taxon>
        <taxon>Pentapetalae</taxon>
        <taxon>rosids</taxon>
        <taxon>fabids</taxon>
        <taxon>Fabales</taxon>
        <taxon>Fabaceae</taxon>
        <taxon>Papilionoideae</taxon>
        <taxon>50 kb inversion clade</taxon>
        <taxon>NPAAA clade</taxon>
        <taxon>indigoferoid/millettioid clade</taxon>
        <taxon>Phaseoleae</taxon>
        <taxon>Vigna</taxon>
    </lineage>
</organism>
<dbReference type="PROSITE" id="PS00086">
    <property type="entry name" value="CYTOCHROME_P450"/>
    <property type="match status" value="1"/>
</dbReference>
<feature type="chain" id="PRO_5006616454" description="Cytochrome P450" evidence="9">
    <location>
        <begin position="19"/>
        <end position="508"/>
    </location>
</feature>
<dbReference type="PANTHER" id="PTHR24286:SF88">
    <property type="entry name" value="BETA-AMYRIN 28-OXIDASE-LIKE"/>
    <property type="match status" value="1"/>
</dbReference>
<keyword evidence="5" id="KW-1133">Transmembrane helix</keyword>
<comment type="similarity">
    <text evidence="2 8">Belongs to the cytochrome P450 family.</text>
</comment>
<evidence type="ECO:0000313" key="10">
    <source>
        <dbReference type="EMBL" id="BAT73481.1"/>
    </source>
</evidence>
<evidence type="ECO:0000256" key="2">
    <source>
        <dbReference type="ARBA" id="ARBA00010617"/>
    </source>
</evidence>
<keyword evidence="5" id="KW-0472">Membrane</keyword>
<keyword evidence="6 7" id="KW-0408">Iron</keyword>
<dbReference type="GO" id="GO:0016020">
    <property type="term" value="C:membrane"/>
    <property type="evidence" value="ECO:0007669"/>
    <property type="project" value="UniProtKB-SubCell"/>
</dbReference>
<dbReference type="InterPro" id="IPR017972">
    <property type="entry name" value="Cyt_P450_CS"/>
</dbReference>
<dbReference type="SUPFAM" id="SSF48264">
    <property type="entry name" value="Cytochrome P450"/>
    <property type="match status" value="1"/>
</dbReference>
<reference evidence="10 11" key="1">
    <citation type="journal article" date="2015" name="Sci. Rep.">
        <title>The power of single molecule real-time sequencing technology in the de novo assembly of a eukaryotic genome.</title>
        <authorList>
            <person name="Sakai H."/>
            <person name="Naito K."/>
            <person name="Ogiso-Tanaka E."/>
            <person name="Takahashi Y."/>
            <person name="Iseki K."/>
            <person name="Muto C."/>
            <person name="Satou K."/>
            <person name="Teruya K."/>
            <person name="Shiroma A."/>
            <person name="Shimoji M."/>
            <person name="Hirano T."/>
            <person name="Itoh T."/>
            <person name="Kaga A."/>
            <person name="Tomooka N."/>
        </authorList>
    </citation>
    <scope>NUCLEOTIDE SEQUENCE [LARGE SCALE GENOMIC DNA]</scope>
    <source>
        <strain evidence="11">cv. Shumari</strain>
    </source>
</reference>
<dbReference type="InterPro" id="IPR036396">
    <property type="entry name" value="Cyt_P450_sf"/>
</dbReference>